<dbReference type="Gene3D" id="1.20.910.10">
    <property type="entry name" value="Heme oxygenase-like"/>
    <property type="match status" value="1"/>
</dbReference>
<dbReference type="Pfam" id="PF03070">
    <property type="entry name" value="TENA_THI-4"/>
    <property type="match status" value="1"/>
</dbReference>
<evidence type="ECO:0000259" key="2">
    <source>
        <dbReference type="Pfam" id="PF03070"/>
    </source>
</evidence>
<keyword evidence="4" id="KW-1185">Reference proteome</keyword>
<dbReference type="InterPro" id="IPR050967">
    <property type="entry name" value="Thiamine_Salvage_TenA"/>
</dbReference>
<proteinExistence type="predicted"/>
<gene>
    <name evidence="3" type="primary">THI20_2</name>
    <name evidence="3" type="ORF">LTR91_016653</name>
</gene>
<feature type="transmembrane region" description="Helical" evidence="1">
    <location>
        <begin position="26"/>
        <end position="43"/>
    </location>
</feature>
<keyword evidence="3" id="KW-0808">Transferase</keyword>
<accession>A0AAN6QKK3</accession>
<dbReference type="PANTHER" id="PTHR43198:SF2">
    <property type="entry name" value="SI:CH1073-67J19.1-RELATED"/>
    <property type="match status" value="1"/>
</dbReference>
<dbReference type="AlphaFoldDB" id="A0AAN6QKK3"/>
<dbReference type="SUPFAM" id="SSF48613">
    <property type="entry name" value="Heme oxygenase-like"/>
    <property type="match status" value="1"/>
</dbReference>
<keyword evidence="3" id="KW-0418">Kinase</keyword>
<dbReference type="GO" id="GO:0016301">
    <property type="term" value="F:kinase activity"/>
    <property type="evidence" value="ECO:0007669"/>
    <property type="project" value="UniProtKB-KW"/>
</dbReference>
<keyword evidence="1" id="KW-0472">Membrane</keyword>
<evidence type="ECO:0000313" key="4">
    <source>
        <dbReference type="Proteomes" id="UP001175353"/>
    </source>
</evidence>
<comment type="caution">
    <text evidence="3">The sequence shown here is derived from an EMBL/GenBank/DDBJ whole genome shotgun (WGS) entry which is preliminary data.</text>
</comment>
<protein>
    <submittedName>
        <fullName evidence="3">Trifunctional hydroxymethylpyrimidine kinase/phosphomethylpyrimidine kinase/thiaminase</fullName>
    </submittedName>
</protein>
<evidence type="ECO:0000256" key="1">
    <source>
        <dbReference type="SAM" id="Phobius"/>
    </source>
</evidence>
<dbReference type="GO" id="GO:0006772">
    <property type="term" value="P:thiamine metabolic process"/>
    <property type="evidence" value="ECO:0007669"/>
    <property type="project" value="UniProtKB-ARBA"/>
</dbReference>
<dbReference type="PANTHER" id="PTHR43198">
    <property type="entry name" value="BIFUNCTIONAL TH2 PROTEIN"/>
    <property type="match status" value="1"/>
</dbReference>
<name>A0AAN6QKK3_9PEZI</name>
<dbReference type="GO" id="GO:0005829">
    <property type="term" value="C:cytosol"/>
    <property type="evidence" value="ECO:0007669"/>
    <property type="project" value="TreeGrafter"/>
</dbReference>
<dbReference type="EMBL" id="JAUJLE010000205">
    <property type="protein sequence ID" value="KAK0968655.1"/>
    <property type="molecule type" value="Genomic_DNA"/>
</dbReference>
<keyword evidence="1" id="KW-0812">Transmembrane</keyword>
<dbReference type="InterPro" id="IPR004305">
    <property type="entry name" value="Thiaminase-2/PQQC"/>
</dbReference>
<feature type="domain" description="Thiaminase-2/PQQC" evidence="2">
    <location>
        <begin position="3"/>
        <end position="117"/>
    </location>
</feature>
<dbReference type="InterPro" id="IPR016084">
    <property type="entry name" value="Haem_Oase-like_multi-hlx"/>
</dbReference>
<evidence type="ECO:0000313" key="3">
    <source>
        <dbReference type="EMBL" id="KAK0968655.1"/>
    </source>
</evidence>
<keyword evidence="1" id="KW-1133">Transmembrane helix</keyword>
<reference evidence="3" key="1">
    <citation type="submission" date="2023-06" db="EMBL/GenBank/DDBJ databases">
        <title>Black Yeasts Isolated from many extreme environments.</title>
        <authorList>
            <person name="Coleine C."/>
            <person name="Stajich J.E."/>
            <person name="Selbmann L."/>
        </authorList>
    </citation>
    <scope>NUCLEOTIDE SEQUENCE</scope>
    <source>
        <strain evidence="3">CCFEE 5200</strain>
    </source>
</reference>
<sequence length="119" mass="13314">MDQCEESEACTAYSRYILDIGNSEDWLALQVSLLPCLLGYWVIARRLQSLQASLQSPNRYAPWINNYVGEDYTAAVAKGRTLIEKHAAKQSPSRVDELVAIFIRATKLETGFWNMAAGA</sequence>
<organism evidence="3 4">
    <name type="scientific">Friedmanniomyces endolithicus</name>
    <dbReference type="NCBI Taxonomy" id="329885"/>
    <lineage>
        <taxon>Eukaryota</taxon>
        <taxon>Fungi</taxon>
        <taxon>Dikarya</taxon>
        <taxon>Ascomycota</taxon>
        <taxon>Pezizomycotina</taxon>
        <taxon>Dothideomycetes</taxon>
        <taxon>Dothideomycetidae</taxon>
        <taxon>Mycosphaerellales</taxon>
        <taxon>Teratosphaeriaceae</taxon>
        <taxon>Friedmanniomyces</taxon>
    </lineage>
</organism>
<dbReference type="Proteomes" id="UP001175353">
    <property type="component" value="Unassembled WGS sequence"/>
</dbReference>